<proteinExistence type="predicted"/>
<feature type="region of interest" description="Disordered" evidence="1">
    <location>
        <begin position="66"/>
        <end position="88"/>
    </location>
</feature>
<gene>
    <name evidence="2" type="ORF">EVAR_87821_1</name>
</gene>
<feature type="compositionally biased region" description="Basic residues" evidence="1">
    <location>
        <begin position="74"/>
        <end position="84"/>
    </location>
</feature>
<sequence>MGQSENDTAGRRVAQYKDRDNILSDSGTYFKFYSECIYANEQDNCERNEMRIVFRAGESAGCTIDYTHDTSRSMHNRHGKRGHKHDREWDTDYNKKRDWARNL</sequence>
<evidence type="ECO:0000313" key="2">
    <source>
        <dbReference type="EMBL" id="GBP82574.1"/>
    </source>
</evidence>
<comment type="caution">
    <text evidence="2">The sequence shown here is derived from an EMBL/GenBank/DDBJ whole genome shotgun (WGS) entry which is preliminary data.</text>
</comment>
<name>A0A4C1Z680_EUMVA</name>
<dbReference type="EMBL" id="BGZK01001571">
    <property type="protein sequence ID" value="GBP82574.1"/>
    <property type="molecule type" value="Genomic_DNA"/>
</dbReference>
<dbReference type="AlphaFoldDB" id="A0A4C1Z680"/>
<evidence type="ECO:0000256" key="1">
    <source>
        <dbReference type="SAM" id="MobiDB-lite"/>
    </source>
</evidence>
<accession>A0A4C1Z680</accession>
<evidence type="ECO:0000313" key="3">
    <source>
        <dbReference type="Proteomes" id="UP000299102"/>
    </source>
</evidence>
<reference evidence="2 3" key="1">
    <citation type="journal article" date="2019" name="Commun. Biol.">
        <title>The bagworm genome reveals a unique fibroin gene that provides high tensile strength.</title>
        <authorList>
            <person name="Kono N."/>
            <person name="Nakamura H."/>
            <person name="Ohtoshi R."/>
            <person name="Tomita M."/>
            <person name="Numata K."/>
            <person name="Arakawa K."/>
        </authorList>
    </citation>
    <scope>NUCLEOTIDE SEQUENCE [LARGE SCALE GENOMIC DNA]</scope>
</reference>
<dbReference type="Proteomes" id="UP000299102">
    <property type="component" value="Unassembled WGS sequence"/>
</dbReference>
<keyword evidence="3" id="KW-1185">Reference proteome</keyword>
<protein>
    <submittedName>
        <fullName evidence="2">Uncharacterized protein</fullName>
    </submittedName>
</protein>
<organism evidence="2 3">
    <name type="scientific">Eumeta variegata</name>
    <name type="common">Bagworm moth</name>
    <name type="synonym">Eumeta japonica</name>
    <dbReference type="NCBI Taxonomy" id="151549"/>
    <lineage>
        <taxon>Eukaryota</taxon>
        <taxon>Metazoa</taxon>
        <taxon>Ecdysozoa</taxon>
        <taxon>Arthropoda</taxon>
        <taxon>Hexapoda</taxon>
        <taxon>Insecta</taxon>
        <taxon>Pterygota</taxon>
        <taxon>Neoptera</taxon>
        <taxon>Endopterygota</taxon>
        <taxon>Lepidoptera</taxon>
        <taxon>Glossata</taxon>
        <taxon>Ditrysia</taxon>
        <taxon>Tineoidea</taxon>
        <taxon>Psychidae</taxon>
        <taxon>Oiketicinae</taxon>
        <taxon>Eumeta</taxon>
    </lineage>
</organism>